<keyword evidence="5" id="KW-1185">Reference proteome</keyword>
<dbReference type="Gene3D" id="4.10.60.10">
    <property type="entry name" value="Zinc finger, CCHC-type"/>
    <property type="match status" value="1"/>
</dbReference>
<dbReference type="EMBL" id="BMAT01001599">
    <property type="protein sequence ID" value="GFR88842.1"/>
    <property type="molecule type" value="Genomic_DNA"/>
</dbReference>
<dbReference type="PROSITE" id="PS50158">
    <property type="entry name" value="ZF_CCHC"/>
    <property type="match status" value="1"/>
</dbReference>
<evidence type="ECO:0000313" key="4">
    <source>
        <dbReference type="EMBL" id="GFR88842.1"/>
    </source>
</evidence>
<keyword evidence="1" id="KW-0862">Zinc</keyword>
<feature type="compositionally biased region" description="Polar residues" evidence="2">
    <location>
        <begin position="300"/>
        <end position="316"/>
    </location>
</feature>
<feature type="domain" description="CCHC-type" evidence="3">
    <location>
        <begin position="213"/>
        <end position="228"/>
    </location>
</feature>
<feature type="region of interest" description="Disordered" evidence="2">
    <location>
        <begin position="1"/>
        <end position="24"/>
    </location>
</feature>
<dbReference type="PANTHER" id="PTHR22639:SF3">
    <property type="entry name" value="ZINC FINGER CCHC DOMAIN-CONTAINING PROTEIN 3"/>
    <property type="match status" value="1"/>
</dbReference>
<gene>
    <name evidence="4" type="ORF">ElyMa_000779300</name>
</gene>
<dbReference type="GO" id="GO:0003964">
    <property type="term" value="F:RNA-directed DNA polymerase activity"/>
    <property type="evidence" value="ECO:0007669"/>
    <property type="project" value="UniProtKB-KW"/>
</dbReference>
<evidence type="ECO:0000259" key="3">
    <source>
        <dbReference type="PROSITE" id="PS50158"/>
    </source>
</evidence>
<name>A0AAV4GSL2_9GAST</name>
<reference evidence="4 5" key="1">
    <citation type="journal article" date="2021" name="Elife">
        <title>Chloroplast acquisition without the gene transfer in kleptoplastic sea slugs, Plakobranchus ocellatus.</title>
        <authorList>
            <person name="Maeda T."/>
            <person name="Takahashi S."/>
            <person name="Yoshida T."/>
            <person name="Shimamura S."/>
            <person name="Takaki Y."/>
            <person name="Nagai Y."/>
            <person name="Toyoda A."/>
            <person name="Suzuki Y."/>
            <person name="Arimoto A."/>
            <person name="Ishii H."/>
            <person name="Satoh N."/>
            <person name="Nishiyama T."/>
            <person name="Hasebe M."/>
            <person name="Maruyama T."/>
            <person name="Minagawa J."/>
            <person name="Obokata J."/>
            <person name="Shigenobu S."/>
        </authorList>
    </citation>
    <scope>NUCLEOTIDE SEQUENCE [LARGE SCALE GENOMIC DNA]</scope>
</reference>
<protein>
    <submittedName>
        <fullName evidence="4">RNA-directed DNA polymerase from mobile element jockey</fullName>
    </submittedName>
</protein>
<feature type="compositionally biased region" description="Basic residues" evidence="2">
    <location>
        <begin position="14"/>
        <end position="24"/>
    </location>
</feature>
<dbReference type="InterPro" id="IPR036875">
    <property type="entry name" value="Znf_CCHC_sf"/>
</dbReference>
<evidence type="ECO:0000256" key="2">
    <source>
        <dbReference type="SAM" id="MobiDB-lite"/>
    </source>
</evidence>
<keyword evidence="1" id="KW-0479">Metal-binding</keyword>
<dbReference type="PANTHER" id="PTHR22639">
    <property type="entry name" value="GAG-RELATED PROTEIN"/>
    <property type="match status" value="1"/>
</dbReference>
<accession>A0AAV4GSL2</accession>
<keyword evidence="4" id="KW-0695">RNA-directed DNA polymerase</keyword>
<keyword evidence="4" id="KW-0548">Nucleotidyltransferase</keyword>
<evidence type="ECO:0000256" key="1">
    <source>
        <dbReference type="PROSITE-ProRule" id="PRU00047"/>
    </source>
</evidence>
<feature type="region of interest" description="Disordered" evidence="2">
    <location>
        <begin position="369"/>
        <end position="409"/>
    </location>
</feature>
<dbReference type="GO" id="GO:0008270">
    <property type="term" value="F:zinc ion binding"/>
    <property type="evidence" value="ECO:0007669"/>
    <property type="project" value="UniProtKB-KW"/>
</dbReference>
<dbReference type="InterPro" id="IPR001878">
    <property type="entry name" value="Znf_CCHC"/>
</dbReference>
<dbReference type="GO" id="GO:0003723">
    <property type="term" value="F:RNA binding"/>
    <property type="evidence" value="ECO:0007669"/>
    <property type="project" value="InterPro"/>
</dbReference>
<evidence type="ECO:0000313" key="5">
    <source>
        <dbReference type="Proteomes" id="UP000762676"/>
    </source>
</evidence>
<dbReference type="GO" id="GO:0002218">
    <property type="term" value="P:activation of innate immune response"/>
    <property type="evidence" value="ECO:0007669"/>
    <property type="project" value="InterPro"/>
</dbReference>
<comment type="caution">
    <text evidence="4">The sequence shown here is derived from an EMBL/GenBank/DDBJ whole genome shotgun (WGS) entry which is preliminary data.</text>
</comment>
<dbReference type="Proteomes" id="UP000762676">
    <property type="component" value="Unassembled WGS sequence"/>
</dbReference>
<feature type="compositionally biased region" description="Pro residues" evidence="2">
    <location>
        <begin position="393"/>
        <end position="409"/>
    </location>
</feature>
<feature type="region of interest" description="Disordered" evidence="2">
    <location>
        <begin position="300"/>
        <end position="351"/>
    </location>
</feature>
<proteinExistence type="predicted"/>
<organism evidence="4 5">
    <name type="scientific">Elysia marginata</name>
    <dbReference type="NCBI Taxonomy" id="1093978"/>
    <lineage>
        <taxon>Eukaryota</taxon>
        <taxon>Metazoa</taxon>
        <taxon>Spiralia</taxon>
        <taxon>Lophotrochozoa</taxon>
        <taxon>Mollusca</taxon>
        <taxon>Gastropoda</taxon>
        <taxon>Heterobranchia</taxon>
        <taxon>Euthyneura</taxon>
        <taxon>Panpulmonata</taxon>
        <taxon>Sacoglossa</taxon>
        <taxon>Placobranchoidea</taxon>
        <taxon>Plakobranchidae</taxon>
        <taxon>Elysia</taxon>
    </lineage>
</organism>
<dbReference type="InterPro" id="IPR042509">
    <property type="entry name" value="ZCCHC3"/>
</dbReference>
<dbReference type="SMART" id="SM00343">
    <property type="entry name" value="ZnF_C2HC"/>
    <property type="match status" value="2"/>
</dbReference>
<keyword evidence="1" id="KW-0863">Zinc-finger</keyword>
<dbReference type="SUPFAM" id="SSF57756">
    <property type="entry name" value="Retrovirus zinc finger-like domains"/>
    <property type="match status" value="1"/>
</dbReference>
<dbReference type="GO" id="GO:0003690">
    <property type="term" value="F:double-stranded DNA binding"/>
    <property type="evidence" value="ECO:0007669"/>
    <property type="project" value="InterPro"/>
</dbReference>
<sequence>MDTQTKTFAESVRNTKRPGSHTPAKRRAVDLFEAIAGRKRYINLESVGGGGKICDLSPFQIYDELEGVLEKDPQKTKTIRGLLVEVRDDETERKLLNLKTMAGVPFRAGPDRFLNTSKGVVTHKDLLRCKEDEFVRRCPGVTYAKHIEKRTSEELIPTNSFILTFNSPTPPTQIKAGYVKLNVRPYVPTPMRCFKCHKFGHGREKCRRQDPICGKCGKVGHAADSCKNDPHCVNCRGDHAASDKVCPKYAEEQAILRYRAYNGETYQQARAAVVLEVAKEERPSTYAQVTKRETIRAPVASTNAHNLTSKAQQVTPGTREVTRKRISTPAKITRNESTQAQKNENRYGTESDVDIDNIDSIWNVPRDFYRAGCRTGGTSPPRPAPRRQSSPSQQPPPLPSQPPPRAPGA</sequence>
<dbReference type="AlphaFoldDB" id="A0AAV4GSL2"/>
<keyword evidence="4" id="KW-0808">Transferase</keyword>